<sequence>MMAKILFAISALLLITFITLVIIRVRNDQEVNQIWRLCSAHATRSLETVPAENRFTQDMVAGLPAPVQRYFFHAIAPGTPVGSSVSLVMSGSFRLGQDKPWLSMWAKQIISAKGFVWKAAIGRSLFQMRGADYYINGSGRMQFSLWGLLPLVNAHSPDIVRSSIGRLAGELVLLPTALLPNGGVSWKAIDDRTIQASLKIDGEPVTLTLVIDPANGKLLKLSVPRWGDKTEDGSYSYIPFGGEYQEERTFGGFTIPSGMSAGWWFETDRYLEFFRAKIEQAEFR</sequence>
<dbReference type="InterPro" id="IPR054213">
    <property type="entry name" value="DUF6920"/>
</dbReference>
<dbReference type="AlphaFoldDB" id="A0A8J7C880"/>
<name>A0A8J7C880_9CYAN</name>
<dbReference type="EMBL" id="JACXAE010000067">
    <property type="protein sequence ID" value="MBD2774241.1"/>
    <property type="molecule type" value="Genomic_DNA"/>
</dbReference>
<proteinExistence type="predicted"/>
<protein>
    <submittedName>
        <fullName evidence="1">Uncharacterized protein</fullName>
    </submittedName>
</protein>
<dbReference type="RefSeq" id="WP_190830993.1">
    <property type="nucleotide sequence ID" value="NZ_CAWPPI010000067.1"/>
</dbReference>
<keyword evidence="2" id="KW-1185">Reference proteome</keyword>
<dbReference type="Proteomes" id="UP000629098">
    <property type="component" value="Unassembled WGS sequence"/>
</dbReference>
<reference evidence="1" key="1">
    <citation type="submission" date="2020-09" db="EMBL/GenBank/DDBJ databases">
        <title>Iningainema tapete sp. nov. (Scytonemataceae, Cyanobacteria) from greenhouses in central Florida (USA) produces two types of nodularin with biosynthetic potential for microcystin-LR and anabaenopeptins.</title>
        <authorList>
            <person name="Berthold D.E."/>
            <person name="Lefler F.W."/>
            <person name="Huang I.-S."/>
            <person name="Abdulla H."/>
            <person name="Zimba P.V."/>
            <person name="Laughinghouse H.D. IV."/>
        </authorList>
    </citation>
    <scope>NUCLEOTIDE SEQUENCE</scope>
    <source>
        <strain evidence="1">BLCCT55</strain>
    </source>
</reference>
<accession>A0A8J7C880</accession>
<gene>
    <name evidence="1" type="ORF">ICL16_19730</name>
</gene>
<organism evidence="1 2">
    <name type="scientific">Iningainema tapete BLCC-T55</name>
    <dbReference type="NCBI Taxonomy" id="2748662"/>
    <lineage>
        <taxon>Bacteria</taxon>
        <taxon>Bacillati</taxon>
        <taxon>Cyanobacteriota</taxon>
        <taxon>Cyanophyceae</taxon>
        <taxon>Nostocales</taxon>
        <taxon>Scytonemataceae</taxon>
        <taxon>Iningainema tapete</taxon>
    </lineage>
</organism>
<dbReference type="Pfam" id="PF21900">
    <property type="entry name" value="DUF6920"/>
    <property type="match status" value="1"/>
</dbReference>
<evidence type="ECO:0000313" key="2">
    <source>
        <dbReference type="Proteomes" id="UP000629098"/>
    </source>
</evidence>
<evidence type="ECO:0000313" key="1">
    <source>
        <dbReference type="EMBL" id="MBD2774241.1"/>
    </source>
</evidence>
<comment type="caution">
    <text evidence="1">The sequence shown here is derived from an EMBL/GenBank/DDBJ whole genome shotgun (WGS) entry which is preliminary data.</text>
</comment>